<comment type="caution">
    <text evidence="9">The sequence shown here is derived from an EMBL/GenBank/DDBJ whole genome shotgun (WGS) entry which is preliminary data.</text>
</comment>
<keyword evidence="6 8" id="KW-1133">Transmembrane helix</keyword>
<dbReference type="GO" id="GO:0012505">
    <property type="term" value="C:endomembrane system"/>
    <property type="evidence" value="ECO:0007669"/>
    <property type="project" value="UniProtKB-SubCell"/>
</dbReference>
<proteinExistence type="inferred from homology"/>
<dbReference type="InterPro" id="IPR004688">
    <property type="entry name" value="Ni/Co_transpt"/>
</dbReference>
<evidence type="ECO:0000256" key="6">
    <source>
        <dbReference type="ARBA" id="ARBA00022989"/>
    </source>
</evidence>
<dbReference type="InterPro" id="IPR011541">
    <property type="entry name" value="Ni/Co_transpt_high_affinity"/>
</dbReference>
<evidence type="ECO:0000313" key="9">
    <source>
        <dbReference type="EMBL" id="KAG0252210.1"/>
    </source>
</evidence>
<keyword evidence="5 8" id="KW-0812">Transmembrane</keyword>
<comment type="caution">
    <text evidence="8">Lacks conserved residue(s) required for the propagation of feature annotation.</text>
</comment>
<dbReference type="GO" id="GO:0005886">
    <property type="term" value="C:plasma membrane"/>
    <property type="evidence" value="ECO:0007669"/>
    <property type="project" value="UniProtKB-SubCell"/>
</dbReference>
<reference evidence="9" key="1">
    <citation type="journal article" date="2020" name="Fungal Divers.">
        <title>Resolving the Mortierellaceae phylogeny through synthesis of multi-gene phylogenetics and phylogenomics.</title>
        <authorList>
            <person name="Vandepol N."/>
            <person name="Liber J."/>
            <person name="Desiro A."/>
            <person name="Na H."/>
            <person name="Kennedy M."/>
            <person name="Barry K."/>
            <person name="Grigoriev I.V."/>
            <person name="Miller A.N."/>
            <person name="O'Donnell K."/>
            <person name="Stajich J.E."/>
            <person name="Bonito G."/>
        </authorList>
    </citation>
    <scope>NUCLEOTIDE SEQUENCE</scope>
    <source>
        <strain evidence="9">NRRL 28262</strain>
    </source>
</reference>
<feature type="non-terminal residue" evidence="9">
    <location>
        <position position="91"/>
    </location>
</feature>
<feature type="transmembrane region" description="Helical" evidence="8">
    <location>
        <begin position="15"/>
        <end position="37"/>
    </location>
</feature>
<keyword evidence="4" id="KW-0533">Nickel</keyword>
<organism evidence="9 10">
    <name type="scientific">Linnemannia exigua</name>
    <dbReference type="NCBI Taxonomy" id="604196"/>
    <lineage>
        <taxon>Eukaryota</taxon>
        <taxon>Fungi</taxon>
        <taxon>Fungi incertae sedis</taxon>
        <taxon>Mucoromycota</taxon>
        <taxon>Mortierellomycotina</taxon>
        <taxon>Mortierellomycetes</taxon>
        <taxon>Mortierellales</taxon>
        <taxon>Mortierellaceae</taxon>
        <taxon>Linnemannia</taxon>
    </lineage>
</organism>
<comment type="subcellular location">
    <subcellularLocation>
        <location evidence="8">Cell membrane</location>
        <topology evidence="8">Multi-pass membrane protein</topology>
    </subcellularLocation>
    <subcellularLocation>
        <location evidence="1">Endomembrane system</location>
        <topology evidence="1">Multi-pass membrane protein</topology>
    </subcellularLocation>
</comment>
<dbReference type="Pfam" id="PF03824">
    <property type="entry name" value="NicO"/>
    <property type="match status" value="1"/>
</dbReference>
<evidence type="ECO:0000256" key="3">
    <source>
        <dbReference type="ARBA" id="ARBA00022448"/>
    </source>
</evidence>
<dbReference type="EMBL" id="JAAAIL010003142">
    <property type="protein sequence ID" value="KAG0252210.1"/>
    <property type="molecule type" value="Genomic_DNA"/>
</dbReference>
<dbReference type="AlphaFoldDB" id="A0AAD4D155"/>
<sequence>MSNPMFSQPRFRRKCLIAMGGLVLVNIVVWILAALAAKEHPSLLDAMVLAYTLGLRHGVNADCLAAIDNVTRKLMYQGSLEGLESWTPPVS</sequence>
<evidence type="ECO:0000256" key="4">
    <source>
        <dbReference type="ARBA" id="ARBA00022596"/>
    </source>
</evidence>
<evidence type="ECO:0000256" key="7">
    <source>
        <dbReference type="ARBA" id="ARBA00023136"/>
    </source>
</evidence>
<dbReference type="PANTHER" id="PTHR31611">
    <property type="entry name" value="HIGH-AFFINITY NICKEL TRANSPORT PROTEIN NIC1"/>
    <property type="match status" value="1"/>
</dbReference>
<dbReference type="Proteomes" id="UP001194580">
    <property type="component" value="Unassembled WGS sequence"/>
</dbReference>
<evidence type="ECO:0000256" key="2">
    <source>
        <dbReference type="ARBA" id="ARBA00010892"/>
    </source>
</evidence>
<protein>
    <recommendedName>
        <fullName evidence="8">Nickel/cobalt efflux system</fullName>
    </recommendedName>
</protein>
<evidence type="ECO:0000256" key="5">
    <source>
        <dbReference type="ARBA" id="ARBA00022692"/>
    </source>
</evidence>
<keyword evidence="10" id="KW-1185">Reference proteome</keyword>
<evidence type="ECO:0000313" key="10">
    <source>
        <dbReference type="Proteomes" id="UP001194580"/>
    </source>
</evidence>
<evidence type="ECO:0000256" key="8">
    <source>
        <dbReference type="RuleBase" id="RU362101"/>
    </source>
</evidence>
<name>A0AAD4D155_9FUNG</name>
<dbReference type="PANTHER" id="PTHR31611:SF0">
    <property type="entry name" value="HIGH-AFFINITY NICKEL TRANSPORT PROTEIN NIC1"/>
    <property type="match status" value="1"/>
</dbReference>
<gene>
    <name evidence="9" type="ORF">BGZ95_006693</name>
</gene>
<dbReference type="GO" id="GO:0015099">
    <property type="term" value="F:nickel cation transmembrane transporter activity"/>
    <property type="evidence" value="ECO:0007669"/>
    <property type="project" value="UniProtKB-UniRule"/>
</dbReference>
<keyword evidence="3 8" id="KW-0813">Transport</keyword>
<keyword evidence="7 8" id="KW-0472">Membrane</keyword>
<evidence type="ECO:0000256" key="1">
    <source>
        <dbReference type="ARBA" id="ARBA00004127"/>
    </source>
</evidence>
<comment type="similarity">
    <text evidence="2 8">Belongs to the NiCoT transporter (TC 2.A.52) family.</text>
</comment>
<accession>A0AAD4D155</accession>